<comment type="caution">
    <text evidence="2">The sequence shown here is derived from an EMBL/GenBank/DDBJ whole genome shotgun (WGS) entry which is preliminary data.</text>
</comment>
<dbReference type="Pfam" id="PF00535">
    <property type="entry name" value="Glycos_transf_2"/>
    <property type="match status" value="1"/>
</dbReference>
<protein>
    <recommendedName>
        <fullName evidence="1">Glycosyltransferase 2-like domain-containing protein</fullName>
    </recommendedName>
</protein>
<reference evidence="2 3" key="1">
    <citation type="journal article" date="2016" name="Nat. Commun.">
        <title>Thousands of microbial genomes shed light on interconnected biogeochemical processes in an aquifer system.</title>
        <authorList>
            <person name="Anantharaman K."/>
            <person name="Brown C.T."/>
            <person name="Hug L.A."/>
            <person name="Sharon I."/>
            <person name="Castelle C.J."/>
            <person name="Probst A.J."/>
            <person name="Thomas B.C."/>
            <person name="Singh A."/>
            <person name="Wilkins M.J."/>
            <person name="Karaoz U."/>
            <person name="Brodie E.L."/>
            <person name="Williams K.H."/>
            <person name="Hubbard S.S."/>
            <person name="Banfield J.F."/>
        </authorList>
    </citation>
    <scope>NUCLEOTIDE SEQUENCE [LARGE SCALE GENOMIC DNA]</scope>
</reference>
<dbReference type="InterPro" id="IPR001173">
    <property type="entry name" value="Glyco_trans_2-like"/>
</dbReference>
<dbReference type="CDD" id="cd04186">
    <property type="entry name" value="GT_2_like_c"/>
    <property type="match status" value="1"/>
</dbReference>
<sequence>MLQQPLVTITLLNCNDRRTIFHAVDSVADTHYPNLELILIDNNSTDGTREELESRIPQWTAQRAKNVSLIPYPLSSGWFHFIKNNENVGFARGHNQAIRMAGGEFILCLNADAILTPIFVGEALKPFSDERVGAVQGKLVRYDFAKNAPRTQDQKQILDTTGLLILKNRRVVNRGQGEKDNGQYEKQEEVFGADGAVPVYRKKALNDVAVPLLNIQHGTLNDALVEFFDEDFFLYKEDVDLAWRLRIAAYKTIYEPKALAYHGRGSGDSMALSPLAIIRERRKINPRAKFFSFRNQRLMQLKDEYPSIFFRHLYRMFPKECAAWGYALLFEGTIVPRALRDWVALIPRMLKKRRFIMSRRRASVQDLTRWFV</sequence>
<dbReference type="InterPro" id="IPR029044">
    <property type="entry name" value="Nucleotide-diphossugar_trans"/>
</dbReference>
<gene>
    <name evidence="2" type="ORF">A2806_03835</name>
</gene>
<evidence type="ECO:0000259" key="1">
    <source>
        <dbReference type="Pfam" id="PF00535"/>
    </source>
</evidence>
<dbReference type="SUPFAM" id="SSF53448">
    <property type="entry name" value="Nucleotide-diphospho-sugar transferases"/>
    <property type="match status" value="1"/>
</dbReference>
<dbReference type="Gene3D" id="3.90.550.10">
    <property type="entry name" value="Spore Coat Polysaccharide Biosynthesis Protein SpsA, Chain A"/>
    <property type="match status" value="1"/>
</dbReference>
<evidence type="ECO:0000313" key="2">
    <source>
        <dbReference type="EMBL" id="OHA48063.1"/>
    </source>
</evidence>
<proteinExistence type="predicted"/>
<feature type="domain" description="Glycosyltransferase 2-like" evidence="1">
    <location>
        <begin position="14"/>
        <end position="205"/>
    </location>
</feature>
<evidence type="ECO:0000313" key="3">
    <source>
        <dbReference type="Proteomes" id="UP000177629"/>
    </source>
</evidence>
<dbReference type="Proteomes" id="UP000177629">
    <property type="component" value="Unassembled WGS sequence"/>
</dbReference>
<dbReference type="InterPro" id="IPR050834">
    <property type="entry name" value="Glycosyltransf_2"/>
</dbReference>
<dbReference type="PANTHER" id="PTHR43685:SF3">
    <property type="entry name" value="SLR2126 PROTEIN"/>
    <property type="match status" value="1"/>
</dbReference>
<organism evidence="2 3">
    <name type="scientific">Candidatus Terrybacteria bacterium RIFCSPHIGHO2_01_FULL_48_17</name>
    <dbReference type="NCBI Taxonomy" id="1802362"/>
    <lineage>
        <taxon>Bacteria</taxon>
        <taxon>Candidatus Terryibacteriota</taxon>
    </lineage>
</organism>
<dbReference type="EMBL" id="MHSS01000009">
    <property type="protein sequence ID" value="OHA48063.1"/>
    <property type="molecule type" value="Genomic_DNA"/>
</dbReference>
<dbReference type="STRING" id="1802362.A2806_03835"/>
<name>A0A1G2PIH2_9BACT</name>
<dbReference type="PANTHER" id="PTHR43685">
    <property type="entry name" value="GLYCOSYLTRANSFERASE"/>
    <property type="match status" value="1"/>
</dbReference>
<dbReference type="AlphaFoldDB" id="A0A1G2PIH2"/>
<accession>A0A1G2PIH2</accession>